<name>A0ACB9RLN3_9MYRT</name>
<evidence type="ECO:0000313" key="2">
    <source>
        <dbReference type="Proteomes" id="UP001057402"/>
    </source>
</evidence>
<dbReference type="Proteomes" id="UP001057402">
    <property type="component" value="Chromosome 3"/>
</dbReference>
<organism evidence="1 2">
    <name type="scientific">Melastoma candidum</name>
    <dbReference type="NCBI Taxonomy" id="119954"/>
    <lineage>
        <taxon>Eukaryota</taxon>
        <taxon>Viridiplantae</taxon>
        <taxon>Streptophyta</taxon>
        <taxon>Embryophyta</taxon>
        <taxon>Tracheophyta</taxon>
        <taxon>Spermatophyta</taxon>
        <taxon>Magnoliopsida</taxon>
        <taxon>eudicotyledons</taxon>
        <taxon>Gunneridae</taxon>
        <taxon>Pentapetalae</taxon>
        <taxon>rosids</taxon>
        <taxon>malvids</taxon>
        <taxon>Myrtales</taxon>
        <taxon>Melastomataceae</taxon>
        <taxon>Melastomatoideae</taxon>
        <taxon>Melastomateae</taxon>
        <taxon>Melastoma</taxon>
    </lineage>
</organism>
<evidence type="ECO:0000313" key="1">
    <source>
        <dbReference type="EMBL" id="KAI4379920.1"/>
    </source>
</evidence>
<comment type="caution">
    <text evidence="1">The sequence shown here is derived from an EMBL/GenBank/DDBJ whole genome shotgun (WGS) entry which is preliminary data.</text>
</comment>
<reference evidence="2" key="1">
    <citation type="journal article" date="2023" name="Front. Plant Sci.">
        <title>Chromosomal-level genome assembly of Melastoma candidum provides insights into trichome evolution.</title>
        <authorList>
            <person name="Zhong Y."/>
            <person name="Wu W."/>
            <person name="Sun C."/>
            <person name="Zou P."/>
            <person name="Liu Y."/>
            <person name="Dai S."/>
            <person name="Zhou R."/>
        </authorList>
    </citation>
    <scope>NUCLEOTIDE SEQUENCE [LARGE SCALE GENOMIC DNA]</scope>
</reference>
<protein>
    <submittedName>
        <fullName evidence="1">Uncharacterized protein</fullName>
    </submittedName>
</protein>
<keyword evidence="2" id="KW-1185">Reference proteome</keyword>
<gene>
    <name evidence="1" type="ORF">MLD38_006157</name>
</gene>
<accession>A0ACB9RLN3</accession>
<proteinExistence type="predicted"/>
<sequence>MSSHDPKGSAEETPAYVFVPGPVIVGAGPSGLAAAACLKVKGVESVVLERSDCIASLWQHKTYDRLRLHLPRRFCELPLMGFPEEFPEYPDKGQFVDYLEAYASQFSIRPRFEETVEHAEHDPILGLWQVRSASSKGRETTYICRFLVVATGENAEAVVPEIEGVEGFGGVIKHTSLYKSGKEFVGKRVLVVGCGNSGMEVCLDLCNHNAMPSLVVRDSVHVLPREMLARSTFGLSMWLLKWLPIHHVDRLLLLLSRLILGDTARFGLNRPKLGPLELKNLNGKTPVLDVGTLAKIKSGDIKIFPGIRRMKHREVEFSDGRIEGFDAVILATGYKSNVPFWLKEGKMFSDKDGLPRRPFPNGWKGENGLYAVGFTKRGLLGASIDASKTAEDILQCIKEEAMQGLSLAGRLLKQYPSSSSLS</sequence>
<dbReference type="EMBL" id="CM042882">
    <property type="protein sequence ID" value="KAI4379920.1"/>
    <property type="molecule type" value="Genomic_DNA"/>
</dbReference>